<feature type="transmembrane region" description="Helical" evidence="1">
    <location>
        <begin position="6"/>
        <end position="27"/>
    </location>
</feature>
<name>A0A932ZV45_UNCTE</name>
<comment type="caution">
    <text evidence="2">The sequence shown here is derived from an EMBL/GenBank/DDBJ whole genome shotgun (WGS) entry which is preliminary data.</text>
</comment>
<dbReference type="PANTHER" id="PTHR37692">
    <property type="entry name" value="HYPOTHETICAL MEMBRANE SPANNING PROTEIN"/>
    <property type="match status" value="1"/>
</dbReference>
<dbReference type="Proteomes" id="UP000752292">
    <property type="component" value="Unassembled WGS sequence"/>
</dbReference>
<feature type="transmembrane region" description="Helical" evidence="1">
    <location>
        <begin position="39"/>
        <end position="56"/>
    </location>
</feature>
<dbReference type="AlphaFoldDB" id="A0A932ZV45"/>
<evidence type="ECO:0000256" key="1">
    <source>
        <dbReference type="SAM" id="Phobius"/>
    </source>
</evidence>
<dbReference type="PANTHER" id="PTHR37692:SF1">
    <property type="entry name" value="DUF420 DOMAIN-CONTAINING PROTEIN"/>
    <property type="match status" value="1"/>
</dbReference>
<sequence length="142" mass="16254">MFSVSQLPALNAALNATSALLLIAGYLQIRALRVRQHRACMLSAFAVSILFLISYLTYHYHAGSIRFTGQGWVRPVYFAVLISHTVLAAAVPVLAVLTLRLAWRREFLRHRRLARWTFPIWLYVSVTGVAIYAFLYWLYPAR</sequence>
<evidence type="ECO:0000313" key="3">
    <source>
        <dbReference type="Proteomes" id="UP000752292"/>
    </source>
</evidence>
<proteinExistence type="predicted"/>
<dbReference type="Pfam" id="PF04238">
    <property type="entry name" value="DUF420"/>
    <property type="match status" value="1"/>
</dbReference>
<evidence type="ECO:0000313" key="2">
    <source>
        <dbReference type="EMBL" id="MBI4252090.1"/>
    </source>
</evidence>
<keyword evidence="1" id="KW-0812">Transmembrane</keyword>
<organism evidence="2 3">
    <name type="scientific">Tectimicrobiota bacterium</name>
    <dbReference type="NCBI Taxonomy" id="2528274"/>
    <lineage>
        <taxon>Bacteria</taxon>
        <taxon>Pseudomonadati</taxon>
        <taxon>Nitrospinota/Tectimicrobiota group</taxon>
        <taxon>Candidatus Tectimicrobiota</taxon>
    </lineage>
</organism>
<dbReference type="InterPro" id="IPR007352">
    <property type="entry name" value="DUF420"/>
</dbReference>
<feature type="transmembrane region" description="Helical" evidence="1">
    <location>
        <begin position="120"/>
        <end position="139"/>
    </location>
</feature>
<accession>A0A932ZV45</accession>
<keyword evidence="1" id="KW-0472">Membrane</keyword>
<protein>
    <submittedName>
        <fullName evidence="2">DUF420 domain-containing protein</fullName>
    </submittedName>
</protein>
<dbReference type="EMBL" id="JACQRX010000284">
    <property type="protein sequence ID" value="MBI4252090.1"/>
    <property type="molecule type" value="Genomic_DNA"/>
</dbReference>
<gene>
    <name evidence="2" type="ORF">HY618_06480</name>
</gene>
<keyword evidence="1" id="KW-1133">Transmembrane helix</keyword>
<reference evidence="2" key="1">
    <citation type="submission" date="2020-07" db="EMBL/GenBank/DDBJ databases">
        <title>Huge and variable diversity of episymbiotic CPR bacteria and DPANN archaea in groundwater ecosystems.</title>
        <authorList>
            <person name="He C.Y."/>
            <person name="Keren R."/>
            <person name="Whittaker M."/>
            <person name="Farag I.F."/>
            <person name="Doudna J."/>
            <person name="Cate J.H.D."/>
            <person name="Banfield J.F."/>
        </authorList>
    </citation>
    <scope>NUCLEOTIDE SEQUENCE</scope>
    <source>
        <strain evidence="2">NC_groundwater_1370_Ag_S-0.2um_69_93</strain>
    </source>
</reference>
<feature type="transmembrane region" description="Helical" evidence="1">
    <location>
        <begin position="76"/>
        <end position="99"/>
    </location>
</feature>